<dbReference type="FunFam" id="3.30.50.10:FF:000018">
    <property type="entry name" value="GATA transcription factor"/>
    <property type="match status" value="1"/>
</dbReference>
<accession>A0AAN9EHK0</accession>
<dbReference type="AlphaFoldDB" id="A0AAN9EHK0"/>
<proteinExistence type="inferred from homology"/>
<dbReference type="GO" id="GO:0030154">
    <property type="term" value="P:cell differentiation"/>
    <property type="evidence" value="ECO:0007669"/>
    <property type="project" value="TreeGrafter"/>
</dbReference>
<evidence type="ECO:0000256" key="8">
    <source>
        <dbReference type="ARBA" id="ARBA00023163"/>
    </source>
</evidence>
<comment type="similarity">
    <text evidence="1">Belongs to the type IV zinc-finger family. Class A subfamily.</text>
</comment>
<evidence type="ECO:0000256" key="6">
    <source>
        <dbReference type="ARBA" id="ARBA00023125"/>
    </source>
</evidence>
<dbReference type="InterPro" id="IPR000679">
    <property type="entry name" value="Znf_GATA"/>
</dbReference>
<dbReference type="Gene3D" id="3.30.50.10">
    <property type="entry name" value="Erythroid Transcription Factor GATA-1, subunit A"/>
    <property type="match status" value="1"/>
</dbReference>
<dbReference type="GO" id="GO:0005634">
    <property type="term" value="C:nucleus"/>
    <property type="evidence" value="ECO:0007669"/>
    <property type="project" value="TreeGrafter"/>
</dbReference>
<dbReference type="PANTHER" id="PTHR45658:SF134">
    <property type="entry name" value="GATA TYPE ZINC FINGER TRANSCRIPTION FACTOR FAMILY PROTEIN"/>
    <property type="match status" value="1"/>
</dbReference>
<evidence type="ECO:0000256" key="10">
    <source>
        <dbReference type="PROSITE-ProRule" id="PRU00094"/>
    </source>
</evidence>
<keyword evidence="9" id="KW-0539">Nucleus</keyword>
<feature type="domain" description="GATA-type" evidence="11">
    <location>
        <begin position="202"/>
        <end position="238"/>
    </location>
</feature>
<dbReference type="Pfam" id="PF00320">
    <property type="entry name" value="GATA"/>
    <property type="match status" value="1"/>
</dbReference>
<evidence type="ECO:0000256" key="1">
    <source>
        <dbReference type="ARBA" id="ARBA00005694"/>
    </source>
</evidence>
<dbReference type="CDD" id="cd00202">
    <property type="entry name" value="ZnF_GATA"/>
    <property type="match status" value="1"/>
</dbReference>
<dbReference type="GO" id="GO:0043565">
    <property type="term" value="F:sequence-specific DNA binding"/>
    <property type="evidence" value="ECO:0007669"/>
    <property type="project" value="InterPro"/>
</dbReference>
<keyword evidence="7" id="KW-0010">Activator</keyword>
<dbReference type="PROSITE" id="PS00344">
    <property type="entry name" value="GATA_ZN_FINGER_1"/>
    <property type="match status" value="1"/>
</dbReference>
<evidence type="ECO:0000313" key="12">
    <source>
        <dbReference type="EMBL" id="KAK7257702.1"/>
    </source>
</evidence>
<dbReference type="GO" id="GO:0008270">
    <property type="term" value="F:zinc ion binding"/>
    <property type="evidence" value="ECO:0007669"/>
    <property type="project" value="UniProtKB-KW"/>
</dbReference>
<evidence type="ECO:0000313" key="13">
    <source>
        <dbReference type="Proteomes" id="UP001372338"/>
    </source>
</evidence>
<evidence type="ECO:0000256" key="3">
    <source>
        <dbReference type="ARBA" id="ARBA00022771"/>
    </source>
</evidence>
<keyword evidence="13" id="KW-1185">Reference proteome</keyword>
<dbReference type="SMART" id="SM00401">
    <property type="entry name" value="ZnF_GATA"/>
    <property type="match status" value="1"/>
</dbReference>
<evidence type="ECO:0000256" key="9">
    <source>
        <dbReference type="ARBA" id="ARBA00023242"/>
    </source>
</evidence>
<dbReference type="InterPro" id="IPR051140">
    <property type="entry name" value="GATA_TF"/>
</dbReference>
<evidence type="ECO:0000256" key="2">
    <source>
        <dbReference type="ARBA" id="ARBA00022723"/>
    </source>
</evidence>
<dbReference type="PANTHER" id="PTHR45658">
    <property type="entry name" value="GATA TRANSCRIPTION FACTOR"/>
    <property type="match status" value="1"/>
</dbReference>
<comment type="caution">
    <text evidence="12">The sequence shown here is derived from an EMBL/GenBank/DDBJ whole genome shotgun (WGS) entry which is preliminary data.</text>
</comment>
<keyword evidence="2" id="KW-0479">Metal-binding</keyword>
<dbReference type="EMBL" id="JAYWIO010000006">
    <property type="protein sequence ID" value="KAK7257702.1"/>
    <property type="molecule type" value="Genomic_DNA"/>
</dbReference>
<evidence type="ECO:0000259" key="11">
    <source>
        <dbReference type="PROSITE" id="PS50114"/>
    </source>
</evidence>
<keyword evidence="6" id="KW-0238">DNA-binding</keyword>
<gene>
    <name evidence="12" type="ORF">RIF29_31865</name>
</gene>
<reference evidence="12 13" key="1">
    <citation type="submission" date="2024-01" db="EMBL/GenBank/DDBJ databases">
        <title>The genomes of 5 underutilized Papilionoideae crops provide insights into root nodulation and disease resistanc.</title>
        <authorList>
            <person name="Yuan L."/>
        </authorList>
    </citation>
    <scope>NUCLEOTIDE SEQUENCE [LARGE SCALE GENOMIC DNA]</scope>
    <source>
        <strain evidence="12">ZHUSHIDOU_FW_LH</strain>
        <tissue evidence="12">Leaf</tissue>
    </source>
</reference>
<keyword evidence="8" id="KW-0804">Transcription</keyword>
<keyword evidence="5" id="KW-0805">Transcription regulation</keyword>
<keyword evidence="3 10" id="KW-0863">Zinc-finger</keyword>
<protein>
    <recommendedName>
        <fullName evidence="11">GATA-type domain-containing protein</fullName>
    </recommendedName>
</protein>
<dbReference type="PROSITE" id="PS50114">
    <property type="entry name" value="GATA_ZN_FINGER_2"/>
    <property type="match status" value="1"/>
</dbReference>
<dbReference type="SUPFAM" id="SSF57716">
    <property type="entry name" value="Glucocorticoid receptor-like (DNA-binding domain)"/>
    <property type="match status" value="1"/>
</dbReference>
<dbReference type="Proteomes" id="UP001372338">
    <property type="component" value="Unassembled WGS sequence"/>
</dbReference>
<keyword evidence="4" id="KW-0862">Zinc</keyword>
<evidence type="ECO:0000256" key="4">
    <source>
        <dbReference type="ARBA" id="ARBA00022833"/>
    </source>
</evidence>
<organism evidence="12 13">
    <name type="scientific">Crotalaria pallida</name>
    <name type="common">Smooth rattlebox</name>
    <name type="synonym">Crotalaria striata</name>
    <dbReference type="NCBI Taxonomy" id="3830"/>
    <lineage>
        <taxon>Eukaryota</taxon>
        <taxon>Viridiplantae</taxon>
        <taxon>Streptophyta</taxon>
        <taxon>Embryophyta</taxon>
        <taxon>Tracheophyta</taxon>
        <taxon>Spermatophyta</taxon>
        <taxon>Magnoliopsida</taxon>
        <taxon>eudicotyledons</taxon>
        <taxon>Gunneridae</taxon>
        <taxon>Pentapetalae</taxon>
        <taxon>rosids</taxon>
        <taxon>fabids</taxon>
        <taxon>Fabales</taxon>
        <taxon>Fabaceae</taxon>
        <taxon>Papilionoideae</taxon>
        <taxon>50 kb inversion clade</taxon>
        <taxon>genistoids sensu lato</taxon>
        <taxon>core genistoids</taxon>
        <taxon>Crotalarieae</taxon>
        <taxon>Crotalaria</taxon>
    </lineage>
</organism>
<dbReference type="InterPro" id="IPR013088">
    <property type="entry name" value="Znf_NHR/GATA"/>
</dbReference>
<sequence>MKDYWLLDNNFNGLSDGILDERKFFDFKIEDEENDVLEVDWAAQFKHLEEPSLGVFSVSSSGICDKTHNETPKLGNGSTSSAYLEKTARPTYGKTIPNQYVRKDVHRFQTYSPVSVFESSSSSSVENSNFDLPVIPAKRPRGKRQRLSSFNLLLSLPFISTSPDFVTQTSGKFVSRGKKQRKKDLVLLPDHNEMKRCSSKVSGATGKCTHCAVTETPQWREGPMGPKTLCNACGVRYRSGRLFPEYRPAASPTFVPSLHSNSHRKVIEMRNRAATKETFRGPSVMSL</sequence>
<name>A0AAN9EHK0_CROPI</name>
<dbReference type="GO" id="GO:0006355">
    <property type="term" value="P:regulation of DNA-templated transcription"/>
    <property type="evidence" value="ECO:0007669"/>
    <property type="project" value="InterPro"/>
</dbReference>
<evidence type="ECO:0000256" key="5">
    <source>
        <dbReference type="ARBA" id="ARBA00023015"/>
    </source>
</evidence>
<evidence type="ECO:0000256" key="7">
    <source>
        <dbReference type="ARBA" id="ARBA00023159"/>
    </source>
</evidence>